<dbReference type="InterPro" id="IPR047951">
    <property type="entry name" value="Transpos_ISL3"/>
</dbReference>
<dbReference type="InterPro" id="IPR029261">
    <property type="entry name" value="Transposase_Znf"/>
</dbReference>
<organism evidence="2 3">
    <name type="scientific">Reticulibacter mediterranei</name>
    <dbReference type="NCBI Taxonomy" id="2778369"/>
    <lineage>
        <taxon>Bacteria</taxon>
        <taxon>Bacillati</taxon>
        <taxon>Chloroflexota</taxon>
        <taxon>Ktedonobacteria</taxon>
        <taxon>Ktedonobacterales</taxon>
        <taxon>Reticulibacteraceae</taxon>
        <taxon>Reticulibacter</taxon>
    </lineage>
</organism>
<evidence type="ECO:0000313" key="3">
    <source>
        <dbReference type="Proteomes" id="UP000597444"/>
    </source>
</evidence>
<name>A0A8J3IXZ5_9CHLR</name>
<dbReference type="RefSeq" id="WP_220209422.1">
    <property type="nucleotide sequence ID" value="NZ_BNJK01000002.1"/>
</dbReference>
<dbReference type="PANTHER" id="PTHR33498:SF1">
    <property type="entry name" value="TRANSPOSASE FOR INSERTION SEQUENCE ELEMENT IS1557"/>
    <property type="match status" value="1"/>
</dbReference>
<sequence>MSHIPFLLPGFEIQQTTHIEGMLTITAVSTSQTAICPSCGKTSKRLHSSYMRSPYDLPSSGLSVHLQLSVRRFRCQNEDCPRQTFVERLPELVAVSAQRTVRLTRLLYAFSLALSGEAGARLLLDAGILTSPDTLLRLVKGGQLPITKTPKAIGVDDFALRRGQTYGTIIVDLSTHRPIDLLPERTAETLSQWLVEHPGIEFISRDRSSEYMRGATEGAPQAQQVLDRWHVLKNVREVVQRIVNRNHASLKQRQKDAGVIVRARYKKKRSSSEIAASQVARLRRQAWYEEVVELYRQGNSIAAIAQQLQMSPTTVRKFVYAGAFPERSAHRSRRIVRLEPYLPYLEQRVQEGCENASLLWQEICQQGFTHGYKVVNTWLREYLEKPGRNSSQQEIAKRQAFFDVVQAEQGVVFSTEEMMETAQGESLSLVVEPLESPRHLTWLLLRDPGSLNVQEQQKLAFLREVEALNTTYELVQRFFEMVREQQADLLDNWLQACEKSKVPDLQTFAEGLKREYSAMKGALQFSYSNGPVEGQVNKLKYVKRSMYGREKFALLHQRFLQAA</sequence>
<dbReference type="InterPro" id="IPR036388">
    <property type="entry name" value="WH-like_DNA-bd_sf"/>
</dbReference>
<evidence type="ECO:0000259" key="1">
    <source>
        <dbReference type="PROSITE" id="PS50531"/>
    </source>
</evidence>
<dbReference type="Pfam" id="PF01610">
    <property type="entry name" value="DDE_Tnp_ISL3"/>
    <property type="match status" value="2"/>
</dbReference>
<dbReference type="PROSITE" id="PS50531">
    <property type="entry name" value="HTH_IS21"/>
    <property type="match status" value="1"/>
</dbReference>
<dbReference type="PANTHER" id="PTHR33498">
    <property type="entry name" value="TRANSPOSASE FOR INSERTION SEQUENCE ELEMENT IS1557"/>
    <property type="match status" value="1"/>
</dbReference>
<reference evidence="2" key="1">
    <citation type="submission" date="2020-10" db="EMBL/GenBank/DDBJ databases">
        <title>Taxonomic study of unclassified bacteria belonging to the class Ktedonobacteria.</title>
        <authorList>
            <person name="Yabe S."/>
            <person name="Wang C.M."/>
            <person name="Zheng Y."/>
            <person name="Sakai Y."/>
            <person name="Cavaletti L."/>
            <person name="Monciardini P."/>
            <person name="Donadio S."/>
        </authorList>
    </citation>
    <scope>NUCLEOTIDE SEQUENCE</scope>
    <source>
        <strain evidence="2">ID150040</strain>
    </source>
</reference>
<protein>
    <submittedName>
        <fullName evidence="2">Transposase</fullName>
    </submittedName>
</protein>
<dbReference type="EMBL" id="BNJK01000002">
    <property type="protein sequence ID" value="GHO98835.1"/>
    <property type="molecule type" value="Genomic_DNA"/>
</dbReference>
<dbReference type="AlphaFoldDB" id="A0A8J3IXZ5"/>
<keyword evidence="3" id="KW-1185">Reference proteome</keyword>
<dbReference type="Pfam" id="PF14690">
    <property type="entry name" value="Zn_ribbon_ISL3"/>
    <property type="match status" value="1"/>
</dbReference>
<dbReference type="Proteomes" id="UP000597444">
    <property type="component" value="Unassembled WGS sequence"/>
</dbReference>
<evidence type="ECO:0000313" key="2">
    <source>
        <dbReference type="EMBL" id="GHO98835.1"/>
    </source>
</evidence>
<dbReference type="InterPro" id="IPR002560">
    <property type="entry name" value="Transposase_DDE"/>
</dbReference>
<proteinExistence type="predicted"/>
<gene>
    <name evidence="2" type="ORF">KSF_088830</name>
</gene>
<comment type="caution">
    <text evidence="2">The sequence shown here is derived from an EMBL/GenBank/DDBJ whole genome shotgun (WGS) entry which is preliminary data.</text>
</comment>
<dbReference type="NCBIfam" id="NF033550">
    <property type="entry name" value="transpos_ISL3"/>
    <property type="match status" value="1"/>
</dbReference>
<feature type="domain" description="HTH IS21-type" evidence="1">
    <location>
        <begin position="286"/>
        <end position="349"/>
    </location>
</feature>
<dbReference type="InterPro" id="IPR017894">
    <property type="entry name" value="HTH_IS21_transposase_type"/>
</dbReference>
<dbReference type="Gene3D" id="1.10.10.10">
    <property type="entry name" value="Winged helix-like DNA-binding domain superfamily/Winged helix DNA-binding domain"/>
    <property type="match status" value="1"/>
</dbReference>
<accession>A0A8J3IXZ5</accession>